<evidence type="ECO:0000313" key="3">
    <source>
        <dbReference type="EMBL" id="CAF1560852.1"/>
    </source>
</evidence>
<evidence type="ECO:0000256" key="1">
    <source>
        <dbReference type="SAM" id="MobiDB-lite"/>
    </source>
</evidence>
<protein>
    <submittedName>
        <fullName evidence="3">Uncharacterized protein</fullName>
    </submittedName>
</protein>
<sequence>MVHVKVGDGQDESRQDEMEERGNPGGEPGWSGGERDSHNDAGNGSRHIYAAKPCESASQAAIGHGDSTTYTPAGSQHQSKQQKLDQQESGVMKVAALKRIECRKKRLRHPKLNGLPRDTQAEKPRQQ</sequence>
<feature type="region of interest" description="Disordered" evidence="1">
    <location>
        <begin position="102"/>
        <end position="127"/>
    </location>
</feature>
<dbReference type="EMBL" id="CAJNOK010035406">
    <property type="protein sequence ID" value="CAF1512937.1"/>
    <property type="molecule type" value="Genomic_DNA"/>
</dbReference>
<reference evidence="3" key="1">
    <citation type="submission" date="2021-02" db="EMBL/GenBank/DDBJ databases">
        <authorList>
            <person name="Nowell W R."/>
        </authorList>
    </citation>
    <scope>NUCLEOTIDE SEQUENCE</scope>
</reference>
<feature type="region of interest" description="Disordered" evidence="1">
    <location>
        <begin position="1"/>
        <end position="89"/>
    </location>
</feature>
<evidence type="ECO:0000313" key="2">
    <source>
        <dbReference type="EMBL" id="CAF1512937.1"/>
    </source>
</evidence>
<evidence type="ECO:0000313" key="6">
    <source>
        <dbReference type="Proteomes" id="UP000663829"/>
    </source>
</evidence>
<name>A0A815XRF9_9BILA</name>
<gene>
    <name evidence="3" type="ORF">GPM918_LOCUS39756</name>
    <name evidence="2" type="ORF">OVA965_LOCUS37451</name>
    <name evidence="5" type="ORF">SRO942_LOCUS40654</name>
    <name evidence="4" type="ORF">TMI583_LOCUS38535</name>
</gene>
<organism evidence="3 6">
    <name type="scientific">Didymodactylos carnosus</name>
    <dbReference type="NCBI Taxonomy" id="1234261"/>
    <lineage>
        <taxon>Eukaryota</taxon>
        <taxon>Metazoa</taxon>
        <taxon>Spiralia</taxon>
        <taxon>Gnathifera</taxon>
        <taxon>Rotifera</taxon>
        <taxon>Eurotatoria</taxon>
        <taxon>Bdelloidea</taxon>
        <taxon>Philodinida</taxon>
        <taxon>Philodinidae</taxon>
        <taxon>Didymodactylos</taxon>
    </lineage>
</organism>
<dbReference type="EMBL" id="CAJOBA010057490">
    <property type="protein sequence ID" value="CAF4300625.1"/>
    <property type="molecule type" value="Genomic_DNA"/>
</dbReference>
<feature type="compositionally biased region" description="Basic residues" evidence="1">
    <location>
        <begin position="102"/>
        <end position="111"/>
    </location>
</feature>
<dbReference type="Proteomes" id="UP000682733">
    <property type="component" value="Unassembled WGS sequence"/>
</dbReference>
<dbReference type="AlphaFoldDB" id="A0A815XRF9"/>
<dbReference type="EMBL" id="CAJOBC010094105">
    <property type="protein sequence ID" value="CAF4422338.1"/>
    <property type="molecule type" value="Genomic_DNA"/>
</dbReference>
<feature type="compositionally biased region" description="Basic and acidic residues" evidence="1">
    <location>
        <begin position="1"/>
        <end position="22"/>
    </location>
</feature>
<dbReference type="Proteomes" id="UP000681722">
    <property type="component" value="Unassembled WGS sequence"/>
</dbReference>
<evidence type="ECO:0000313" key="5">
    <source>
        <dbReference type="EMBL" id="CAF4422338.1"/>
    </source>
</evidence>
<keyword evidence="6" id="KW-1185">Reference proteome</keyword>
<dbReference type="Proteomes" id="UP000677228">
    <property type="component" value="Unassembled WGS sequence"/>
</dbReference>
<dbReference type="Proteomes" id="UP000663829">
    <property type="component" value="Unassembled WGS sequence"/>
</dbReference>
<accession>A0A815XRF9</accession>
<feature type="compositionally biased region" description="Gly residues" evidence="1">
    <location>
        <begin position="23"/>
        <end position="32"/>
    </location>
</feature>
<proteinExistence type="predicted"/>
<evidence type="ECO:0000313" key="4">
    <source>
        <dbReference type="EMBL" id="CAF4300625.1"/>
    </source>
</evidence>
<dbReference type="EMBL" id="CAJNOQ010028355">
    <property type="protein sequence ID" value="CAF1560852.1"/>
    <property type="molecule type" value="Genomic_DNA"/>
</dbReference>
<comment type="caution">
    <text evidence="3">The sequence shown here is derived from an EMBL/GenBank/DDBJ whole genome shotgun (WGS) entry which is preliminary data.</text>
</comment>